<reference evidence="2" key="1">
    <citation type="journal article" date="2014" name="Genome Announc.">
        <title>Draft genome sequence of Rhodosporidium toruloides CECT1137, an oleaginous yeast of biotechnological interest.</title>
        <authorList>
            <person name="Morin N."/>
            <person name="Calcas X."/>
            <person name="Devillers H."/>
            <person name="Durrens P."/>
            <person name="Sherman D.J."/>
            <person name="Nicaud J.-M."/>
            <person name="Neuveglise C."/>
        </authorList>
    </citation>
    <scope>NUCLEOTIDE SEQUENCE</scope>
    <source>
        <strain evidence="2">CECT1137</strain>
    </source>
</reference>
<evidence type="ECO:0000256" key="1">
    <source>
        <dbReference type="SAM" id="MobiDB-lite"/>
    </source>
</evidence>
<accession>A0A061ASP7</accession>
<dbReference type="EMBL" id="LK052938">
    <property type="protein sequence ID" value="CDR38382.1"/>
    <property type="molecule type" value="Genomic_DNA"/>
</dbReference>
<gene>
    <name evidence="2" type="ORF">RHTO0S_03e08878g</name>
</gene>
<dbReference type="OrthoDB" id="10293373at2759"/>
<feature type="region of interest" description="Disordered" evidence="1">
    <location>
        <begin position="167"/>
        <end position="187"/>
    </location>
</feature>
<protein>
    <submittedName>
        <fullName evidence="2">RHTO0S03e08878g1_1</fullName>
    </submittedName>
</protein>
<dbReference type="AlphaFoldDB" id="A0A061ASP7"/>
<sequence>MPPRPYHRDWSLEPAHLRPTGQGANPFYAQFEFVVKELKDCFRDIARDRTPVLTRSETASADQRAASRHARTGALREADTEFHEWYAPLRNATMTSRDFKRLFTRVFTNSDVDERPEAIAELDGWLSHVKRNRGMYPSPKSLPPLTDAKAFPVIARALEPGEPLQIVDKSASAAEKRPVPDAGRRKQYESDASFALRAALASQGINKNGNPRLPHESSLHSLAVSHRRLSHRQQAIYGISQRAFARAGF</sequence>
<name>A0A061ASP7_RHOTO</name>
<proteinExistence type="predicted"/>
<organism evidence="2">
    <name type="scientific">Rhodotorula toruloides</name>
    <name type="common">Yeast</name>
    <name type="synonym">Rhodosporidium toruloides</name>
    <dbReference type="NCBI Taxonomy" id="5286"/>
    <lineage>
        <taxon>Eukaryota</taxon>
        <taxon>Fungi</taxon>
        <taxon>Dikarya</taxon>
        <taxon>Basidiomycota</taxon>
        <taxon>Pucciniomycotina</taxon>
        <taxon>Microbotryomycetes</taxon>
        <taxon>Sporidiobolales</taxon>
        <taxon>Sporidiobolaceae</taxon>
        <taxon>Rhodotorula</taxon>
    </lineage>
</organism>
<feature type="compositionally biased region" description="Basic and acidic residues" evidence="1">
    <location>
        <begin position="174"/>
        <end position="187"/>
    </location>
</feature>
<evidence type="ECO:0000313" key="2">
    <source>
        <dbReference type="EMBL" id="CDR38382.1"/>
    </source>
</evidence>